<gene>
    <name evidence="3" type="ORF">EV146_112169</name>
</gene>
<dbReference type="AlphaFoldDB" id="A0A4R2B504"/>
<comment type="caution">
    <text evidence="3">The sequence shown here is derived from an EMBL/GenBank/DDBJ whole genome shotgun (WGS) entry which is preliminary data.</text>
</comment>
<dbReference type="SUPFAM" id="SSF52266">
    <property type="entry name" value="SGNH hydrolase"/>
    <property type="match status" value="1"/>
</dbReference>
<accession>A0A4R2B504</accession>
<evidence type="ECO:0000256" key="2">
    <source>
        <dbReference type="ARBA" id="ARBA00022801"/>
    </source>
</evidence>
<name>A0A4R2B504_9BACI</name>
<dbReference type="EMBL" id="SLVV01000012">
    <property type="protein sequence ID" value="TCN21486.1"/>
    <property type="molecule type" value="Genomic_DNA"/>
</dbReference>
<dbReference type="InterPro" id="IPR001087">
    <property type="entry name" value="GDSL"/>
</dbReference>
<dbReference type="InterPro" id="IPR037459">
    <property type="entry name" value="RhgT-like"/>
</dbReference>
<dbReference type="Gene3D" id="3.40.50.1110">
    <property type="entry name" value="SGNH hydrolase"/>
    <property type="match status" value="1"/>
</dbReference>
<evidence type="ECO:0000256" key="1">
    <source>
        <dbReference type="ARBA" id="ARBA00008668"/>
    </source>
</evidence>
<sequence>MKKGKRIYLAGDSTVQTYETKDIPQAGWGQYIAKYFGQEVEFVNHAIGGRSSKTFVTEGRLDAVLNMLQGLDYLLIQMGHNDAAADKPERWTDAFTTYKEYLKKYINGARNRGAVPVLITPVATLHFKNGTFVNDFPDYCQAMTQVAKEERVELIDLMNSSLRFYSSLGYEKAAQLFMGSINGTDWTHFTESGANQIARLVALGVKELESGISSYVKAERSVIDY</sequence>
<keyword evidence="2" id="KW-0378">Hydrolase</keyword>
<dbReference type="GO" id="GO:0016788">
    <property type="term" value="F:hydrolase activity, acting on ester bonds"/>
    <property type="evidence" value="ECO:0007669"/>
    <property type="project" value="InterPro"/>
</dbReference>
<dbReference type="Proteomes" id="UP000295689">
    <property type="component" value="Unassembled WGS sequence"/>
</dbReference>
<organism evidence="3 4">
    <name type="scientific">Mesobacillus foraminis</name>
    <dbReference type="NCBI Taxonomy" id="279826"/>
    <lineage>
        <taxon>Bacteria</taxon>
        <taxon>Bacillati</taxon>
        <taxon>Bacillota</taxon>
        <taxon>Bacilli</taxon>
        <taxon>Bacillales</taxon>
        <taxon>Bacillaceae</taxon>
        <taxon>Mesobacillus</taxon>
    </lineage>
</organism>
<protein>
    <submittedName>
        <fullName evidence="3">Lysophospholipase L1-like esterase</fullName>
    </submittedName>
</protein>
<proteinExistence type="inferred from homology"/>
<dbReference type="PANTHER" id="PTHR43695:SF1">
    <property type="entry name" value="RHAMNOGALACTURONAN ACETYLESTERASE"/>
    <property type="match status" value="1"/>
</dbReference>
<keyword evidence="4" id="KW-1185">Reference proteome</keyword>
<dbReference type="InterPro" id="IPR036514">
    <property type="entry name" value="SGNH_hydro_sf"/>
</dbReference>
<evidence type="ECO:0000313" key="4">
    <source>
        <dbReference type="Proteomes" id="UP000295689"/>
    </source>
</evidence>
<dbReference type="PANTHER" id="PTHR43695">
    <property type="entry name" value="PUTATIVE (AFU_ORTHOLOGUE AFUA_2G17250)-RELATED"/>
    <property type="match status" value="1"/>
</dbReference>
<dbReference type="RefSeq" id="WP_132010637.1">
    <property type="nucleotide sequence ID" value="NZ_JABUHM010000014.1"/>
</dbReference>
<dbReference type="CDD" id="cd01821">
    <property type="entry name" value="Rhamnogalacturan_acetylesterase_like"/>
    <property type="match status" value="1"/>
</dbReference>
<reference evidence="3 4" key="1">
    <citation type="journal article" date="2015" name="Stand. Genomic Sci.">
        <title>Genomic Encyclopedia of Bacterial and Archaeal Type Strains, Phase III: the genomes of soil and plant-associated and newly described type strains.</title>
        <authorList>
            <person name="Whitman W.B."/>
            <person name="Woyke T."/>
            <person name="Klenk H.P."/>
            <person name="Zhou Y."/>
            <person name="Lilburn T.G."/>
            <person name="Beck B.J."/>
            <person name="De Vos P."/>
            <person name="Vandamme P."/>
            <person name="Eisen J.A."/>
            <person name="Garrity G."/>
            <person name="Hugenholtz P."/>
            <person name="Kyrpides N.C."/>
        </authorList>
    </citation>
    <scope>NUCLEOTIDE SEQUENCE [LARGE SCALE GENOMIC DNA]</scope>
    <source>
        <strain evidence="3 4">CV53</strain>
    </source>
</reference>
<dbReference type="Pfam" id="PF00657">
    <property type="entry name" value="Lipase_GDSL"/>
    <property type="match status" value="1"/>
</dbReference>
<evidence type="ECO:0000313" key="3">
    <source>
        <dbReference type="EMBL" id="TCN21486.1"/>
    </source>
</evidence>
<comment type="similarity">
    <text evidence="1">Belongs to the 'GDSL' lipolytic enzyme family.</text>
</comment>